<evidence type="ECO:0000313" key="4">
    <source>
        <dbReference type="Proteomes" id="UP000290288"/>
    </source>
</evidence>
<dbReference type="InterPro" id="IPR016135">
    <property type="entry name" value="UBQ-conjugating_enzyme/RWD"/>
</dbReference>
<comment type="caution">
    <text evidence="3">The sequence shown here is derived from an EMBL/GenBank/DDBJ whole genome shotgun (WGS) entry which is preliminary data.</text>
</comment>
<dbReference type="STRING" id="2316362.A0A4Q2E1X3"/>
<dbReference type="SUPFAM" id="SSF54495">
    <property type="entry name" value="UBC-like"/>
    <property type="match status" value="1"/>
</dbReference>
<dbReference type="SMART" id="SM00212">
    <property type="entry name" value="UBCc"/>
    <property type="match status" value="1"/>
</dbReference>
<sequence length="744" mass="84249">MATQNSHRLLARLQRDLAELREQPYPGVAVFTDDADIRKFCLVLTPPAGPWKDLALHFDVRLPASWPRDPPSVSTSVHGINHPNLYGSYICCDLLKSHEELERGYTGGYTPALTLRGLFLQFLTFFSSTSVEQDYGSPIEIGDAMITTYITEHDLATAPTPWDRCCRNGPCNCQPLKGQQLDLERKWKDDFRRETTLVEYKTTYGPVIHKVKGTSANPNRIHRFEKRNPRWRQTYDLITRWSCKTCPYGSADLPHDASTADITMQDAVDAEPSALHSPPFTCVLHLLNDDILLEIASHLPSEVLITFGQAYLRFQTLISGHHVFLLRELQCFFLKTPLNQGILGIGVAFDQGPRTLSSDFDWLSLEAFAQHGVRKSIQKRDFQHFLPLAFNKPHFDRAKKDIWRGVAAIDTAVRQANANLASNSNNRGGNGGRGRGRGGYANAPRPTTTAVAPRAQPHQVFTVLFKMMNNIVVSLMKACDDAFVPQALLSHPKPNLLTASEKAVISYCHLMHLLICVCRHDPRVLQDAKQKAREFLQVPASRTKASTPDMGEFIIVITLVLIMADPKQANGPSWATMNGPFLEEAIVRNVRWVLKDAPELEVMEEGANEYRLVTTFAKSKTSLRLIMFQVTFLNLFIKTYHAIGIEALDRNYGFPESGLPEKMVEEIKAIYKVDAWPQFFWRVQYAKSRAPDFTKEAFTAMLRSAVKTSAQRKYHTPTRSMQQLVHTRRELEATWNRQRDITNK</sequence>
<dbReference type="PROSITE" id="PS50127">
    <property type="entry name" value="UBC_2"/>
    <property type="match status" value="1"/>
</dbReference>
<feature type="region of interest" description="Disordered" evidence="1">
    <location>
        <begin position="420"/>
        <end position="452"/>
    </location>
</feature>
<organism evidence="3 4">
    <name type="scientific">Candolleomyces aberdarensis</name>
    <dbReference type="NCBI Taxonomy" id="2316362"/>
    <lineage>
        <taxon>Eukaryota</taxon>
        <taxon>Fungi</taxon>
        <taxon>Dikarya</taxon>
        <taxon>Basidiomycota</taxon>
        <taxon>Agaricomycotina</taxon>
        <taxon>Agaricomycetes</taxon>
        <taxon>Agaricomycetidae</taxon>
        <taxon>Agaricales</taxon>
        <taxon>Agaricineae</taxon>
        <taxon>Psathyrellaceae</taxon>
        <taxon>Candolleomyces</taxon>
    </lineage>
</organism>
<evidence type="ECO:0000256" key="1">
    <source>
        <dbReference type="SAM" id="MobiDB-lite"/>
    </source>
</evidence>
<reference evidence="3 4" key="1">
    <citation type="submission" date="2019-01" db="EMBL/GenBank/DDBJ databases">
        <title>Draft genome sequence of Psathyrella aberdarensis IHI B618.</title>
        <authorList>
            <person name="Buettner E."/>
            <person name="Kellner H."/>
        </authorList>
    </citation>
    <scope>NUCLEOTIDE SEQUENCE [LARGE SCALE GENOMIC DNA]</scope>
    <source>
        <strain evidence="3 4">IHI B618</strain>
    </source>
</reference>
<dbReference type="AlphaFoldDB" id="A0A4Q2E1X3"/>
<gene>
    <name evidence="3" type="ORF">EST38_g488</name>
</gene>
<dbReference type="EMBL" id="SDEE01000006">
    <property type="protein sequence ID" value="RXW25395.1"/>
    <property type="molecule type" value="Genomic_DNA"/>
</dbReference>
<dbReference type="InterPro" id="IPR000608">
    <property type="entry name" value="UBC"/>
</dbReference>
<keyword evidence="4" id="KW-1185">Reference proteome</keyword>
<feature type="domain" description="UBC core" evidence="2">
    <location>
        <begin position="8"/>
        <end position="167"/>
    </location>
</feature>
<protein>
    <recommendedName>
        <fullName evidence="2">UBC core domain-containing protein</fullName>
    </recommendedName>
</protein>
<evidence type="ECO:0000313" key="3">
    <source>
        <dbReference type="EMBL" id="RXW25395.1"/>
    </source>
</evidence>
<dbReference type="OrthoDB" id="109543at2759"/>
<dbReference type="Gene3D" id="3.10.110.10">
    <property type="entry name" value="Ubiquitin Conjugating Enzyme"/>
    <property type="match status" value="1"/>
</dbReference>
<accession>A0A4Q2E1X3</accession>
<name>A0A4Q2E1X3_9AGAR</name>
<dbReference type="Proteomes" id="UP000290288">
    <property type="component" value="Unassembled WGS sequence"/>
</dbReference>
<dbReference type="Pfam" id="PF00179">
    <property type="entry name" value="UQ_con"/>
    <property type="match status" value="1"/>
</dbReference>
<feature type="compositionally biased region" description="Gly residues" evidence="1">
    <location>
        <begin position="428"/>
        <end position="439"/>
    </location>
</feature>
<proteinExistence type="predicted"/>
<evidence type="ECO:0000259" key="2">
    <source>
        <dbReference type="PROSITE" id="PS50127"/>
    </source>
</evidence>